<evidence type="ECO:0000313" key="2">
    <source>
        <dbReference type="Proteomes" id="UP000645257"/>
    </source>
</evidence>
<gene>
    <name evidence="1" type="ORF">GCM10011289_21240</name>
</gene>
<dbReference type="AlphaFoldDB" id="A0A918UAI4"/>
<dbReference type="Proteomes" id="UP000645257">
    <property type="component" value="Unassembled WGS sequence"/>
</dbReference>
<keyword evidence="2" id="KW-1185">Reference proteome</keyword>
<dbReference type="EMBL" id="BMYX01000011">
    <property type="protein sequence ID" value="GGY17533.1"/>
    <property type="molecule type" value="Genomic_DNA"/>
</dbReference>
<dbReference type="RefSeq" id="WP_189534107.1">
    <property type="nucleotide sequence ID" value="NZ_BMYX01000011.1"/>
</dbReference>
<organism evidence="1 2">
    <name type="scientific">Paludibacterium paludis</name>
    <dbReference type="NCBI Taxonomy" id="1225769"/>
    <lineage>
        <taxon>Bacteria</taxon>
        <taxon>Pseudomonadati</taxon>
        <taxon>Pseudomonadota</taxon>
        <taxon>Betaproteobacteria</taxon>
        <taxon>Neisseriales</taxon>
        <taxon>Chromobacteriaceae</taxon>
        <taxon>Paludibacterium</taxon>
    </lineage>
</organism>
<evidence type="ECO:0000313" key="1">
    <source>
        <dbReference type="EMBL" id="GGY17533.1"/>
    </source>
</evidence>
<reference evidence="1" key="1">
    <citation type="journal article" date="2014" name="Int. J. Syst. Evol. Microbiol.">
        <title>Complete genome sequence of Corynebacterium casei LMG S-19264T (=DSM 44701T), isolated from a smear-ripened cheese.</title>
        <authorList>
            <consortium name="US DOE Joint Genome Institute (JGI-PGF)"/>
            <person name="Walter F."/>
            <person name="Albersmeier A."/>
            <person name="Kalinowski J."/>
            <person name="Ruckert C."/>
        </authorList>
    </citation>
    <scope>NUCLEOTIDE SEQUENCE</scope>
    <source>
        <strain evidence="1">KCTC 32182</strain>
    </source>
</reference>
<comment type="caution">
    <text evidence="1">The sequence shown here is derived from an EMBL/GenBank/DDBJ whole genome shotgun (WGS) entry which is preliminary data.</text>
</comment>
<name>A0A918UAI4_9NEIS</name>
<sequence length="93" mass="10159">MQFDEVLPQHFITLSRDPYPHILIDTALLQLAGGGAEASQFRLQVLAAAGWRHHAVTPLAKYPAEASVVYNRIRGVLAVTQDPQAILDELAKG</sequence>
<accession>A0A918UAI4</accession>
<reference evidence="1" key="2">
    <citation type="submission" date="2020-09" db="EMBL/GenBank/DDBJ databases">
        <authorList>
            <person name="Sun Q."/>
            <person name="Kim S."/>
        </authorList>
    </citation>
    <scope>NUCLEOTIDE SEQUENCE</scope>
    <source>
        <strain evidence="1">KCTC 32182</strain>
    </source>
</reference>
<proteinExistence type="predicted"/>
<protein>
    <submittedName>
        <fullName evidence="1">Uncharacterized protein</fullName>
    </submittedName>
</protein>